<dbReference type="AlphaFoldDB" id="A0A165ANE0"/>
<reference evidence="2 3" key="1">
    <citation type="journal article" date="2016" name="Mol. Biol. Evol.">
        <title>Comparative Genomics of Early-Diverging Mushroom-Forming Fungi Provides Insights into the Origins of Lignocellulose Decay Capabilities.</title>
        <authorList>
            <person name="Nagy L.G."/>
            <person name="Riley R."/>
            <person name="Tritt A."/>
            <person name="Adam C."/>
            <person name="Daum C."/>
            <person name="Floudas D."/>
            <person name="Sun H."/>
            <person name="Yadav J.S."/>
            <person name="Pangilinan J."/>
            <person name="Larsson K.H."/>
            <person name="Matsuura K."/>
            <person name="Barry K."/>
            <person name="Labutti K."/>
            <person name="Kuo R."/>
            <person name="Ohm R.A."/>
            <person name="Bhattacharya S.S."/>
            <person name="Shirouzu T."/>
            <person name="Yoshinaga Y."/>
            <person name="Martin F.M."/>
            <person name="Grigoriev I.V."/>
            <person name="Hibbett D.S."/>
        </authorList>
    </citation>
    <scope>NUCLEOTIDE SEQUENCE [LARGE SCALE GENOMIC DNA]</scope>
    <source>
        <strain evidence="2 3">HHB9708</strain>
    </source>
</reference>
<evidence type="ECO:0000313" key="2">
    <source>
        <dbReference type="EMBL" id="KZS99341.1"/>
    </source>
</evidence>
<name>A0A165ANE0_9AGAM</name>
<dbReference type="Proteomes" id="UP000076722">
    <property type="component" value="Unassembled WGS sequence"/>
</dbReference>
<accession>A0A165ANE0</accession>
<proteinExistence type="predicted"/>
<keyword evidence="3" id="KW-1185">Reference proteome</keyword>
<keyword evidence="1" id="KW-0732">Signal</keyword>
<sequence length="104" mass="11969">MLPWSMAEVIAKVVYIFSWLSCLETLPDQYQPGNWHFDQGNCYAIGTKRNSSITSGNYICAKPVDLVFCWALRPAHPTDYSQTFCVWYDSRSKSGLLSRRPIRL</sequence>
<dbReference type="EMBL" id="KV419394">
    <property type="protein sequence ID" value="KZS99341.1"/>
    <property type="molecule type" value="Genomic_DNA"/>
</dbReference>
<evidence type="ECO:0008006" key="4">
    <source>
        <dbReference type="Google" id="ProtNLM"/>
    </source>
</evidence>
<feature type="chain" id="PRO_5007855385" description="Secreted protein" evidence="1">
    <location>
        <begin position="26"/>
        <end position="104"/>
    </location>
</feature>
<evidence type="ECO:0000313" key="3">
    <source>
        <dbReference type="Proteomes" id="UP000076722"/>
    </source>
</evidence>
<feature type="signal peptide" evidence="1">
    <location>
        <begin position="1"/>
        <end position="25"/>
    </location>
</feature>
<protein>
    <recommendedName>
        <fullName evidence="4">Secreted protein</fullName>
    </recommendedName>
</protein>
<evidence type="ECO:0000256" key="1">
    <source>
        <dbReference type="SAM" id="SignalP"/>
    </source>
</evidence>
<organism evidence="2 3">
    <name type="scientific">Sistotremastrum niveocremeum HHB9708</name>
    <dbReference type="NCBI Taxonomy" id="1314777"/>
    <lineage>
        <taxon>Eukaryota</taxon>
        <taxon>Fungi</taxon>
        <taxon>Dikarya</taxon>
        <taxon>Basidiomycota</taxon>
        <taxon>Agaricomycotina</taxon>
        <taxon>Agaricomycetes</taxon>
        <taxon>Sistotremastrales</taxon>
        <taxon>Sistotremastraceae</taxon>
        <taxon>Sertulicium</taxon>
        <taxon>Sertulicium niveocremeum</taxon>
    </lineage>
</organism>
<gene>
    <name evidence="2" type="ORF">SISNIDRAFT_448245</name>
</gene>